<feature type="region of interest" description="Disordered" evidence="1">
    <location>
        <begin position="204"/>
        <end position="259"/>
    </location>
</feature>
<reference evidence="2" key="1">
    <citation type="journal article" date="2023" name="Science">
        <title>Genome structures resolve the early diversification of teleost fishes.</title>
        <authorList>
            <person name="Parey E."/>
            <person name="Louis A."/>
            <person name="Montfort J."/>
            <person name="Bouchez O."/>
            <person name="Roques C."/>
            <person name="Iampietro C."/>
            <person name="Lluch J."/>
            <person name="Castinel A."/>
            <person name="Donnadieu C."/>
            <person name="Desvignes T."/>
            <person name="Floi Bucao C."/>
            <person name="Jouanno E."/>
            <person name="Wen M."/>
            <person name="Mejri S."/>
            <person name="Dirks R."/>
            <person name="Jansen H."/>
            <person name="Henkel C."/>
            <person name="Chen W.J."/>
            <person name="Zahm M."/>
            <person name="Cabau C."/>
            <person name="Klopp C."/>
            <person name="Thompson A.W."/>
            <person name="Robinson-Rechavi M."/>
            <person name="Braasch I."/>
            <person name="Lecointre G."/>
            <person name="Bobe J."/>
            <person name="Postlethwait J.H."/>
            <person name="Berthelot C."/>
            <person name="Roest Crollius H."/>
            <person name="Guiguen Y."/>
        </authorList>
    </citation>
    <scope>NUCLEOTIDE SEQUENCE</scope>
    <source>
        <strain evidence="2">WJC10195</strain>
    </source>
</reference>
<accession>A0A9Q1EFI8</accession>
<sequence>MCVINRSLADLRLIYCCLMSGSAVASTRRALNVRAFRDVLGWNRRSGHERKRYLAQMQIWPTELCSPLHCLFWKGMRESGAQKKTESGLFLYAVERTARRPSLWLGRIISFVNLPRAQTDRGSIRPGSARSSAELFLRGADALGFARVPSVGKRGGAAAGSDRSGPGAVCMAEGARGAGASLSLPRILITERGVRLDGVNTRGHRAAGSVKPLAIRDDEEDVRAGREDRGPGDNPSLALRVGPGPGSEAPAPVARKTQR</sequence>
<gene>
    <name evidence="2" type="ORF">SKAU_G00368230</name>
</gene>
<dbReference type="AlphaFoldDB" id="A0A9Q1EFI8"/>
<dbReference type="Proteomes" id="UP001152622">
    <property type="component" value="Chromosome 18"/>
</dbReference>
<comment type="caution">
    <text evidence="2">The sequence shown here is derived from an EMBL/GenBank/DDBJ whole genome shotgun (WGS) entry which is preliminary data.</text>
</comment>
<name>A0A9Q1EFI8_SYNKA</name>
<evidence type="ECO:0000313" key="3">
    <source>
        <dbReference type="Proteomes" id="UP001152622"/>
    </source>
</evidence>
<dbReference type="EMBL" id="JAINUF010000018">
    <property type="protein sequence ID" value="KAJ8337857.1"/>
    <property type="molecule type" value="Genomic_DNA"/>
</dbReference>
<protein>
    <submittedName>
        <fullName evidence="2">Uncharacterized protein</fullName>
    </submittedName>
</protein>
<keyword evidence="3" id="KW-1185">Reference proteome</keyword>
<feature type="compositionally biased region" description="Basic and acidic residues" evidence="1">
    <location>
        <begin position="222"/>
        <end position="231"/>
    </location>
</feature>
<proteinExistence type="predicted"/>
<evidence type="ECO:0000256" key="1">
    <source>
        <dbReference type="SAM" id="MobiDB-lite"/>
    </source>
</evidence>
<evidence type="ECO:0000313" key="2">
    <source>
        <dbReference type="EMBL" id="KAJ8337857.1"/>
    </source>
</evidence>
<organism evidence="2 3">
    <name type="scientific">Synaphobranchus kaupii</name>
    <name type="common">Kaup's arrowtooth eel</name>
    <dbReference type="NCBI Taxonomy" id="118154"/>
    <lineage>
        <taxon>Eukaryota</taxon>
        <taxon>Metazoa</taxon>
        <taxon>Chordata</taxon>
        <taxon>Craniata</taxon>
        <taxon>Vertebrata</taxon>
        <taxon>Euteleostomi</taxon>
        <taxon>Actinopterygii</taxon>
        <taxon>Neopterygii</taxon>
        <taxon>Teleostei</taxon>
        <taxon>Anguilliformes</taxon>
        <taxon>Synaphobranchidae</taxon>
        <taxon>Synaphobranchus</taxon>
    </lineage>
</organism>